<organism evidence="3 4">
    <name type="scientific">Bifidobacterium saguini</name>
    <dbReference type="NCBI Taxonomy" id="762210"/>
    <lineage>
        <taxon>Bacteria</taxon>
        <taxon>Bacillati</taxon>
        <taxon>Actinomycetota</taxon>
        <taxon>Actinomycetes</taxon>
        <taxon>Bifidobacteriales</taxon>
        <taxon>Bifidobacteriaceae</taxon>
        <taxon>Bifidobacterium</taxon>
    </lineage>
</organism>
<feature type="region of interest" description="Disordered" evidence="1">
    <location>
        <begin position="58"/>
        <end position="102"/>
    </location>
</feature>
<evidence type="ECO:0000259" key="2">
    <source>
        <dbReference type="PROSITE" id="PS50003"/>
    </source>
</evidence>
<dbReference type="InterPro" id="IPR001849">
    <property type="entry name" value="PH_domain"/>
</dbReference>
<dbReference type="RefSeq" id="WP_207850589.1">
    <property type="nucleotide sequence ID" value="NZ_CP071732.1"/>
</dbReference>
<evidence type="ECO:0000313" key="3">
    <source>
        <dbReference type="EMBL" id="QTB90886.1"/>
    </source>
</evidence>
<protein>
    <recommendedName>
        <fullName evidence="2">PH domain-containing protein</fullName>
    </recommendedName>
</protein>
<proteinExistence type="predicted"/>
<evidence type="ECO:0000256" key="1">
    <source>
        <dbReference type="SAM" id="MobiDB-lite"/>
    </source>
</evidence>
<feature type="compositionally biased region" description="Basic residues" evidence="1">
    <location>
        <begin position="83"/>
        <end position="92"/>
    </location>
</feature>
<reference evidence="3 4" key="1">
    <citation type="submission" date="2021-03" db="EMBL/GenBank/DDBJ databases">
        <title>Genome sequencing of Bifidobacterium saguini DSMZ 23967.</title>
        <authorList>
            <person name="Kim J."/>
        </authorList>
    </citation>
    <scope>NUCLEOTIDE SEQUENCE [LARGE SCALE GENOMIC DNA]</scope>
    <source>
        <strain evidence="3 4">DSMZ 23967</strain>
    </source>
</reference>
<accession>A0ABX7SD84</accession>
<evidence type="ECO:0000313" key="4">
    <source>
        <dbReference type="Proteomes" id="UP000663729"/>
    </source>
</evidence>
<keyword evidence="4" id="KW-1185">Reference proteome</keyword>
<sequence>MEVKTTDEFDDWLKALKNGKDRNRIIARIRQCALAGKPVGDINTVGEGVAELRYHFAPDTASTSRRRRTSSCSCSREEPTRPAIRHRPRPRSAQKTQGGAPW</sequence>
<dbReference type="EMBL" id="CP071732">
    <property type="protein sequence ID" value="QTB90886.1"/>
    <property type="molecule type" value="Genomic_DNA"/>
</dbReference>
<name>A0ABX7SD84_9BIFI</name>
<feature type="compositionally biased region" description="Polar residues" evidence="1">
    <location>
        <begin position="93"/>
        <end position="102"/>
    </location>
</feature>
<dbReference type="Proteomes" id="UP000663729">
    <property type="component" value="Chromosome"/>
</dbReference>
<gene>
    <name evidence="3" type="ORF">BSD967_11490</name>
</gene>
<dbReference type="PROSITE" id="PS50003">
    <property type="entry name" value="PH_DOMAIN"/>
    <property type="match status" value="1"/>
</dbReference>
<feature type="domain" description="PH" evidence="2">
    <location>
        <begin position="1"/>
        <end position="21"/>
    </location>
</feature>